<organism evidence="2 3">
    <name type="scientific">candidate division WWE3 bacterium GW2011_GWB1_41_6</name>
    <dbReference type="NCBI Taxonomy" id="1619112"/>
    <lineage>
        <taxon>Bacteria</taxon>
        <taxon>Katanobacteria</taxon>
    </lineage>
</organism>
<dbReference type="Gene3D" id="2.60.40.10">
    <property type="entry name" value="Immunoglobulins"/>
    <property type="match status" value="1"/>
</dbReference>
<keyword evidence="1" id="KW-0472">Membrane</keyword>
<accession>A0A0G0WZH1</accession>
<comment type="caution">
    <text evidence="2">The sequence shown here is derived from an EMBL/GenBank/DDBJ whole genome shotgun (WGS) entry which is preliminary data.</text>
</comment>
<feature type="transmembrane region" description="Helical" evidence="1">
    <location>
        <begin position="6"/>
        <end position="26"/>
    </location>
</feature>
<evidence type="ECO:0000313" key="2">
    <source>
        <dbReference type="EMBL" id="KKS17567.1"/>
    </source>
</evidence>
<dbReference type="InterPro" id="IPR013783">
    <property type="entry name" value="Ig-like_fold"/>
</dbReference>
<dbReference type="AlphaFoldDB" id="A0A0G0WZH1"/>
<evidence type="ECO:0000256" key="1">
    <source>
        <dbReference type="SAM" id="Phobius"/>
    </source>
</evidence>
<protein>
    <recommendedName>
        <fullName evidence="4">DUF1573 domain-containing protein</fullName>
    </recommendedName>
</protein>
<gene>
    <name evidence="2" type="ORF">UU72_C0001G0051</name>
</gene>
<evidence type="ECO:0000313" key="3">
    <source>
        <dbReference type="Proteomes" id="UP000034163"/>
    </source>
</evidence>
<proteinExistence type="predicted"/>
<dbReference type="EMBL" id="LCBS01000001">
    <property type="protein sequence ID" value="KKS17567.1"/>
    <property type="molecule type" value="Genomic_DNA"/>
</dbReference>
<sequence>MNEKKALYIIIALLLITNVIVLFSSLGRNFSYFPVMGTGMLGRYFYSSNNNQSDSDWKSHMNDFDTWDQLVRHMQEEHSDIYHRSINTSVPAVETHKSTHDFGKVSKSNGTVSTVFVLENHGKTPLEFSNLSTSCGCTTAELSNSIVNSDETTNLTVTFDPNFHDEPVGRFKRSVFVKTNDPAVSEMHFDIFIEIID</sequence>
<dbReference type="InterPro" id="IPR011467">
    <property type="entry name" value="DUF1573"/>
</dbReference>
<dbReference type="Proteomes" id="UP000034163">
    <property type="component" value="Unassembled WGS sequence"/>
</dbReference>
<dbReference type="PANTHER" id="PTHR37833:SF1">
    <property type="entry name" value="SIGNAL PEPTIDE PROTEIN"/>
    <property type="match status" value="1"/>
</dbReference>
<evidence type="ECO:0008006" key="4">
    <source>
        <dbReference type="Google" id="ProtNLM"/>
    </source>
</evidence>
<keyword evidence="1" id="KW-1133">Transmembrane helix</keyword>
<keyword evidence="1" id="KW-0812">Transmembrane</keyword>
<name>A0A0G0WZH1_UNCKA</name>
<reference evidence="2 3" key="1">
    <citation type="journal article" date="2015" name="Nature">
        <title>rRNA introns, odd ribosomes, and small enigmatic genomes across a large radiation of phyla.</title>
        <authorList>
            <person name="Brown C.T."/>
            <person name="Hug L.A."/>
            <person name="Thomas B.C."/>
            <person name="Sharon I."/>
            <person name="Castelle C.J."/>
            <person name="Singh A."/>
            <person name="Wilkins M.J."/>
            <person name="Williams K.H."/>
            <person name="Banfield J.F."/>
        </authorList>
    </citation>
    <scope>NUCLEOTIDE SEQUENCE [LARGE SCALE GENOMIC DNA]</scope>
</reference>
<dbReference type="PANTHER" id="PTHR37833">
    <property type="entry name" value="LIPOPROTEIN-RELATED"/>
    <property type="match status" value="1"/>
</dbReference>
<dbReference type="Pfam" id="PF07610">
    <property type="entry name" value="DUF1573"/>
    <property type="match status" value="1"/>
</dbReference>